<evidence type="ECO:0000256" key="2">
    <source>
        <dbReference type="ARBA" id="ARBA00008902"/>
    </source>
</evidence>
<keyword evidence="13" id="KW-1185">Reference proteome</keyword>
<evidence type="ECO:0000256" key="8">
    <source>
        <dbReference type="ARBA" id="ARBA00023295"/>
    </source>
</evidence>
<accession>A0A8C5B1R4</accession>
<dbReference type="InterPro" id="IPR023346">
    <property type="entry name" value="Lysozyme-like_dom_sf"/>
</dbReference>
<evidence type="ECO:0000256" key="7">
    <source>
        <dbReference type="ARBA" id="ARBA00022801"/>
    </source>
</evidence>
<dbReference type="GeneTree" id="ENSGT00390000017614"/>
<evidence type="ECO:0000313" key="12">
    <source>
        <dbReference type="Ensembl" id="ENSGMOP00000039951.1"/>
    </source>
</evidence>
<evidence type="ECO:0000256" key="9">
    <source>
        <dbReference type="PIRNR" id="PIRNR001065"/>
    </source>
</evidence>
<comment type="similarity">
    <text evidence="2 9">Belongs to the glycosyl hydrolase 23 family.</text>
</comment>
<dbReference type="SUPFAM" id="SSF53955">
    <property type="entry name" value="Lysozyme-like"/>
    <property type="match status" value="1"/>
</dbReference>
<dbReference type="PIRSF" id="PIRSF001065">
    <property type="entry name" value="Lysozyme_g"/>
    <property type="match status" value="1"/>
</dbReference>
<protein>
    <recommendedName>
        <fullName evidence="4 9">Lysozyme g</fullName>
        <ecNumber evidence="3 9">3.2.1.17</ecNumber>
    </recommendedName>
</protein>
<reference evidence="12" key="1">
    <citation type="submission" date="2025-05" db="UniProtKB">
        <authorList>
            <consortium name="Ensembl"/>
        </authorList>
    </citation>
    <scope>IDENTIFICATION</scope>
</reference>
<dbReference type="PRINTS" id="PR00749">
    <property type="entry name" value="LYSOZYMEG"/>
</dbReference>
<name>A0A8C5B1R4_GADMO</name>
<evidence type="ECO:0000256" key="5">
    <source>
        <dbReference type="ARBA" id="ARBA00022529"/>
    </source>
</evidence>
<sequence>MSNMEYGNIMNVETSGASSKTAIAYGNGLTGGGVQASEKMASDDLDRMKSYKTIIGNVARKHDVDPALITAVASRESRGGAAISGTKGLGDNGNGYGLMQVDKRWHQPGGAWDSEAHVDQATKILVDFVPVVQKKFPSWSREKQLKGALAAYNMGEGVLDNADVDRITTGNDYSADVVARAQYFKRNGF</sequence>
<evidence type="ECO:0000256" key="10">
    <source>
        <dbReference type="PIRSR" id="PIRSR001065-1"/>
    </source>
</evidence>
<gene>
    <name evidence="12" type="primary">LOC115557863</name>
</gene>
<dbReference type="Pfam" id="PF01464">
    <property type="entry name" value="SLT"/>
    <property type="match status" value="1"/>
</dbReference>
<dbReference type="FunFam" id="1.10.530.10:FF:000026">
    <property type="entry name" value="Lysozyme g"/>
    <property type="match status" value="1"/>
</dbReference>
<feature type="active site" evidence="10">
    <location>
        <position position="91"/>
    </location>
</feature>
<dbReference type="PANTHER" id="PTHR31698">
    <property type="entry name" value="LYSOZYME G FAMILY MEMBER"/>
    <property type="match status" value="1"/>
</dbReference>
<dbReference type="GO" id="GO:0031640">
    <property type="term" value="P:killing of cells of another organism"/>
    <property type="evidence" value="ECO:0007669"/>
    <property type="project" value="UniProtKB-KW"/>
</dbReference>
<organism evidence="12 13">
    <name type="scientific">Gadus morhua</name>
    <name type="common">Atlantic cod</name>
    <dbReference type="NCBI Taxonomy" id="8049"/>
    <lineage>
        <taxon>Eukaryota</taxon>
        <taxon>Metazoa</taxon>
        <taxon>Chordata</taxon>
        <taxon>Craniata</taxon>
        <taxon>Vertebrata</taxon>
        <taxon>Euteleostomi</taxon>
        <taxon>Actinopterygii</taxon>
        <taxon>Neopterygii</taxon>
        <taxon>Teleostei</taxon>
        <taxon>Neoteleostei</taxon>
        <taxon>Acanthomorphata</taxon>
        <taxon>Zeiogadaria</taxon>
        <taxon>Gadariae</taxon>
        <taxon>Gadiformes</taxon>
        <taxon>Gadoidei</taxon>
        <taxon>Gadidae</taxon>
        <taxon>Gadus</taxon>
    </lineage>
</organism>
<dbReference type="PANTHER" id="PTHR31698:SF8">
    <property type="entry name" value="LYSOZYME G-RELATED"/>
    <property type="match status" value="1"/>
</dbReference>
<keyword evidence="5" id="KW-0929">Antimicrobial</keyword>
<evidence type="ECO:0000313" key="13">
    <source>
        <dbReference type="Proteomes" id="UP000694546"/>
    </source>
</evidence>
<dbReference type="Ensembl" id="ENSGMOT00000034758.1">
    <property type="protein sequence ID" value="ENSGMOP00000039951.1"/>
    <property type="gene ID" value="ENSGMOG00000027519.1"/>
</dbReference>
<dbReference type="Proteomes" id="UP000694546">
    <property type="component" value="Chromosome 13"/>
</dbReference>
<dbReference type="Gene3D" id="1.10.530.10">
    <property type="match status" value="1"/>
</dbReference>
<feature type="active site" evidence="10">
    <location>
        <position position="76"/>
    </location>
</feature>
<evidence type="ECO:0000259" key="11">
    <source>
        <dbReference type="Pfam" id="PF01464"/>
    </source>
</evidence>
<dbReference type="GO" id="GO:0009253">
    <property type="term" value="P:peptidoglycan catabolic process"/>
    <property type="evidence" value="ECO:0007669"/>
    <property type="project" value="InterPro"/>
</dbReference>
<dbReference type="EC" id="3.2.1.17" evidence="3 9"/>
<evidence type="ECO:0000256" key="4">
    <source>
        <dbReference type="ARBA" id="ARBA00016485"/>
    </source>
</evidence>
<proteinExistence type="inferred from homology"/>
<dbReference type="AlphaFoldDB" id="A0A8C5B1R4"/>
<keyword evidence="8 9" id="KW-0326">Glycosidase</keyword>
<feature type="domain" description="Transglycosylase SLT" evidence="11">
    <location>
        <begin position="57"/>
        <end position="161"/>
    </location>
</feature>
<keyword evidence="7 9" id="KW-0378">Hydrolase</keyword>
<dbReference type="CDD" id="cd01021">
    <property type="entry name" value="GEWL"/>
    <property type="match status" value="1"/>
</dbReference>
<dbReference type="GO" id="GO:0003796">
    <property type="term" value="F:lysozyme activity"/>
    <property type="evidence" value="ECO:0007669"/>
    <property type="project" value="UniProtKB-UniRule"/>
</dbReference>
<comment type="catalytic activity">
    <reaction evidence="1 9">
        <text>Hydrolysis of (1-&gt;4)-beta-linkages between N-acetylmuramic acid and N-acetyl-D-glucosamine residues in a peptidoglycan and between N-acetyl-D-glucosamine residues in chitodextrins.</text>
        <dbReference type="EC" id="3.2.1.17"/>
    </reaction>
</comment>
<dbReference type="GO" id="GO:0050830">
    <property type="term" value="P:defense response to Gram-positive bacterium"/>
    <property type="evidence" value="ECO:0007669"/>
    <property type="project" value="TreeGrafter"/>
</dbReference>
<dbReference type="InterPro" id="IPR002152">
    <property type="entry name" value="Glyco_hydro_23"/>
</dbReference>
<dbReference type="InterPro" id="IPR008258">
    <property type="entry name" value="Transglycosylase_SLT_dom_1"/>
</dbReference>
<dbReference type="Ensembl" id="ENSGMOT00000039291.1">
    <property type="protein sequence ID" value="ENSGMOP00000045055.1"/>
    <property type="gene ID" value="ENSGMOG00000027519.1"/>
</dbReference>
<evidence type="ECO:0000256" key="6">
    <source>
        <dbReference type="ARBA" id="ARBA00022638"/>
    </source>
</evidence>
<evidence type="ECO:0000256" key="3">
    <source>
        <dbReference type="ARBA" id="ARBA00012732"/>
    </source>
</evidence>
<evidence type="ECO:0000256" key="1">
    <source>
        <dbReference type="ARBA" id="ARBA00000632"/>
    </source>
</evidence>
<dbReference type="Ensembl" id="ENSGMOT00000065785.1">
    <property type="protein sequence ID" value="ENSGMOP00000055256.1"/>
    <property type="gene ID" value="ENSGMOG00000027519.1"/>
</dbReference>
<dbReference type="GO" id="GO:0005576">
    <property type="term" value="C:extracellular region"/>
    <property type="evidence" value="ECO:0007669"/>
    <property type="project" value="TreeGrafter"/>
</dbReference>
<keyword evidence="6" id="KW-0081">Bacteriolytic enzyme</keyword>